<evidence type="ECO:0000313" key="1">
    <source>
        <dbReference type="EMBL" id="PQJ09436.1"/>
    </source>
</evidence>
<comment type="caution">
    <text evidence="1">The sequence shown here is derived from an EMBL/GenBank/DDBJ whole genome shotgun (WGS) entry which is preliminary data.</text>
</comment>
<proteinExistence type="predicted"/>
<protein>
    <submittedName>
        <fullName evidence="1">Uncharacterized protein</fullName>
    </submittedName>
</protein>
<organism evidence="1 2">
    <name type="scientific">Flavipsychrobacter stenotrophus</name>
    <dbReference type="NCBI Taxonomy" id="2077091"/>
    <lineage>
        <taxon>Bacteria</taxon>
        <taxon>Pseudomonadati</taxon>
        <taxon>Bacteroidota</taxon>
        <taxon>Chitinophagia</taxon>
        <taxon>Chitinophagales</taxon>
        <taxon>Chitinophagaceae</taxon>
        <taxon>Flavipsychrobacter</taxon>
    </lineage>
</organism>
<name>A0A2S7SSB1_9BACT</name>
<dbReference type="Proteomes" id="UP000239872">
    <property type="component" value="Unassembled WGS sequence"/>
</dbReference>
<dbReference type="RefSeq" id="WP_105040886.1">
    <property type="nucleotide sequence ID" value="NZ_PPSL01000006.1"/>
</dbReference>
<evidence type="ECO:0000313" key="2">
    <source>
        <dbReference type="Proteomes" id="UP000239872"/>
    </source>
</evidence>
<sequence>MILSETWFMEGFIDFELQKYRLLAYLKDVKNGFDQTRLYPHLAEIVAHYNNLLSFQQNKRFLQDKFPKRMDTLNLQKMEFVYERMLQDDEVMQELEHITSYAIEEIHNTITEGAQLYEYVEKQMLIEPVGIMPLYKNEGYVFVRYGSYSEVKIYNYSITLLEHKDARYKGIRMEYMDSRTKNLANTYEQIKLDIIRAYRMLPNPAVYMVEYPNRRPA</sequence>
<reference evidence="1 2" key="1">
    <citation type="submission" date="2018-01" db="EMBL/GenBank/DDBJ databases">
        <title>A novel member of the phylum Bacteroidetes isolated from glacier ice.</title>
        <authorList>
            <person name="Liu Q."/>
            <person name="Xin Y.-H."/>
        </authorList>
    </citation>
    <scope>NUCLEOTIDE SEQUENCE [LARGE SCALE GENOMIC DNA]</scope>
    <source>
        <strain evidence="1 2">RB1R16</strain>
    </source>
</reference>
<accession>A0A2S7SSB1</accession>
<keyword evidence="2" id="KW-1185">Reference proteome</keyword>
<dbReference type="EMBL" id="PPSL01000006">
    <property type="protein sequence ID" value="PQJ09436.1"/>
    <property type="molecule type" value="Genomic_DNA"/>
</dbReference>
<dbReference type="AlphaFoldDB" id="A0A2S7SSB1"/>
<dbReference type="OrthoDB" id="1523307at2"/>
<gene>
    <name evidence="1" type="ORF">CJD36_019535</name>
</gene>